<evidence type="ECO:0000256" key="2">
    <source>
        <dbReference type="ARBA" id="ARBA00022737"/>
    </source>
</evidence>
<organism evidence="3 4">
    <name type="scientific">Plasmodium gallinaceum</name>
    <dbReference type="NCBI Taxonomy" id="5849"/>
    <lineage>
        <taxon>Eukaryota</taxon>
        <taxon>Sar</taxon>
        <taxon>Alveolata</taxon>
        <taxon>Apicomplexa</taxon>
        <taxon>Aconoidasida</taxon>
        <taxon>Haemosporida</taxon>
        <taxon>Plasmodiidae</taxon>
        <taxon>Plasmodium</taxon>
        <taxon>Plasmodium (Haemamoeba)</taxon>
    </lineage>
</organism>
<dbReference type="OrthoDB" id="538223at2759"/>
<evidence type="ECO:0008006" key="5">
    <source>
        <dbReference type="Google" id="ProtNLM"/>
    </source>
</evidence>
<evidence type="ECO:0000313" key="3">
    <source>
        <dbReference type="EMBL" id="CRG96928.1"/>
    </source>
</evidence>
<comment type="caution">
    <text evidence="3">The sequence shown here is derived from an EMBL/GenBank/DDBJ whole genome shotgun (WGS) entry which is preliminary data.</text>
</comment>
<gene>
    <name evidence="3" type="ORF">PGAL8A_00021800</name>
</gene>
<accession>A0A1J1GXG3</accession>
<dbReference type="PANTHER" id="PTHR19857:SF8">
    <property type="entry name" value="ANGIO-ASSOCIATED MIGRATORY CELL PROTEIN"/>
    <property type="match status" value="1"/>
</dbReference>
<evidence type="ECO:0000256" key="1">
    <source>
        <dbReference type="ARBA" id="ARBA00022574"/>
    </source>
</evidence>
<protein>
    <recommendedName>
        <fullName evidence="5">WD repeat-containing protein</fullName>
    </recommendedName>
</protein>
<dbReference type="InterPro" id="IPR051179">
    <property type="entry name" value="WD_repeat_multifunction"/>
</dbReference>
<proteinExistence type="predicted"/>
<dbReference type="InterPro" id="IPR036322">
    <property type="entry name" value="WD40_repeat_dom_sf"/>
</dbReference>
<dbReference type="PANTHER" id="PTHR19857">
    <property type="entry name" value="MITOCHONDRIAL DIVISION PROTEIN 1-RELATED"/>
    <property type="match status" value="1"/>
</dbReference>
<dbReference type="SUPFAM" id="SSF50978">
    <property type="entry name" value="WD40 repeat-like"/>
    <property type="match status" value="1"/>
</dbReference>
<dbReference type="VEuPathDB" id="PlasmoDB:PGAL8A_00021800"/>
<dbReference type="AlphaFoldDB" id="A0A1J1GXG3"/>
<dbReference type="RefSeq" id="XP_028529731.1">
    <property type="nucleotide sequence ID" value="XM_028673260.1"/>
</dbReference>
<name>A0A1J1GXG3_PLAGA</name>
<dbReference type="EMBL" id="CVMV01000082">
    <property type="protein sequence ID" value="CRG96928.1"/>
    <property type="molecule type" value="Genomic_DNA"/>
</dbReference>
<dbReference type="SMART" id="SM00320">
    <property type="entry name" value="WD40"/>
    <property type="match status" value="5"/>
</dbReference>
<dbReference type="InterPro" id="IPR001680">
    <property type="entry name" value="WD40_rpt"/>
</dbReference>
<evidence type="ECO:0000313" key="4">
    <source>
        <dbReference type="Proteomes" id="UP000220797"/>
    </source>
</evidence>
<keyword evidence="2" id="KW-0677">Repeat</keyword>
<dbReference type="InterPro" id="IPR015943">
    <property type="entry name" value="WD40/YVTN_repeat-like_dom_sf"/>
</dbReference>
<dbReference type="GeneID" id="39728740"/>
<dbReference type="Proteomes" id="UP000220797">
    <property type="component" value="Unassembled WGS sequence"/>
</dbReference>
<keyword evidence="1" id="KW-0853">WD repeat</keyword>
<sequence length="896" mass="106683">MIFSIYYLLELENAVEKKICEIENEMQNIFSFLNYNNKLNNSLLLCKKNSLIKKSTLHLNKCRKDRKRNNQRQKNLIIHSFLIKKKTQLKKEYSNRKKLIKEEKNINKNFTIIQNRISNCIYNTYDEKDIKVKCKKKESNHSVKLIREINLKKNNCVLSLAQSKDMNYLLAGLDNGVLYIYDFSKENINNSYNKNLMTYNNHINNYNESFLLIHGGAIINIQFSNTNEKIFFTIGIDKKIKVWKMNRNICFRDNEEVSKINLKFVCEMKFNYHITNCIFHSNIKDTLIIGFINGVIKIVKLKKNYEDNLALNNEEIEKKGNVIFENIMKNSIVKYDKSLFNYSTENSFNNSHNNNFFNNSNNICCNDKKNVFKNSYIKNFFETNFLENMNNLKKKKKKNCELYVTKQIKTKFSICALAMSIYKNLLFVGMCNGIVNIYTNNYEFKKELICRSKRGIYSKGKQVSSIKFNENLNLIIVTTLDNRIRIFDKKLFLIYKLKGNKNCSLSFESKIFVSINNLRKNHDKNSDIHEKIYNQDYWNFEQIYNKANSSFITYNNINTNKNIRDNHLIYYRKSNNFKKVFKITSPSEDGKVYIWNFSLSSLEDDNKISKTKSQCTYSKSFMKYICQNLIKRKNKREQYIMKDKEISVKTNYFKEKLDNIIQIKSNDQQDYIYDNVISDVYFNNKETVLKKKKKSINRDDFFQKIQKKFFKKSSSFHSKKKDEQTYFNNILKCHKYGNGEIQHSSMSKLINKHKKKKKKKIIKSLDNLDYFISHDCKKISATYISNEFFYIDNNTNEKKSLYEKRGNNSKMNFLQRIKNTFENKKKNNTNKYSIFKKSEHSFHDSISFCETACPKNMSFQKINENKIPKDMNLQKHFLVITANNKCIKIFLCCEKN</sequence>
<dbReference type="Gene3D" id="2.130.10.10">
    <property type="entry name" value="YVTN repeat-like/Quinoprotein amine dehydrogenase"/>
    <property type="match status" value="2"/>
</dbReference>
<keyword evidence="4" id="KW-1185">Reference proteome</keyword>
<reference evidence="3" key="1">
    <citation type="submission" date="2015-04" db="EMBL/GenBank/DDBJ databases">
        <authorList>
            <consortium name="Pathogen Informatics"/>
        </authorList>
    </citation>
    <scope>NUCLEOTIDE SEQUENCE [LARGE SCALE GENOMIC DNA]</scope>
    <source>
        <strain evidence="3">8A</strain>
    </source>
</reference>